<dbReference type="RefSeq" id="WP_192764864.1">
    <property type="nucleotide sequence ID" value="NZ_JADBEB010000001.1"/>
</dbReference>
<sequence>MTAGKSVATTDRPDASAGVAEQPNVLDGPFTTRQLLRIDEALRVADGATGLVFTVYVGPLTEPVREHAQRLHAELVDPAHAVLVALSPNQRVLEVVTGVQARKRVPDRDAKLAALSMVAAFGGGDLAGGIVSGLDQLATRAGRSD</sequence>
<gene>
    <name evidence="2" type="ORF">H4W31_000149</name>
</gene>
<dbReference type="Gene3D" id="3.10.310.50">
    <property type="match status" value="1"/>
</dbReference>
<feature type="region of interest" description="Disordered" evidence="1">
    <location>
        <begin position="1"/>
        <end position="24"/>
    </location>
</feature>
<proteinExistence type="predicted"/>
<reference evidence="2" key="1">
    <citation type="submission" date="2020-10" db="EMBL/GenBank/DDBJ databases">
        <title>Sequencing the genomes of 1000 actinobacteria strains.</title>
        <authorList>
            <person name="Klenk H.-P."/>
        </authorList>
    </citation>
    <scope>NUCLEOTIDE SEQUENCE</scope>
    <source>
        <strain evidence="2">DSM 46832</strain>
    </source>
</reference>
<evidence type="ECO:0000313" key="2">
    <source>
        <dbReference type="EMBL" id="MBE1484511.1"/>
    </source>
</evidence>
<dbReference type="Proteomes" id="UP000649753">
    <property type="component" value="Unassembled WGS sequence"/>
</dbReference>
<dbReference type="EMBL" id="JADBEB010000001">
    <property type="protein sequence ID" value="MBE1484511.1"/>
    <property type="molecule type" value="Genomic_DNA"/>
</dbReference>
<evidence type="ECO:0008006" key="4">
    <source>
        <dbReference type="Google" id="ProtNLM"/>
    </source>
</evidence>
<evidence type="ECO:0000313" key="3">
    <source>
        <dbReference type="Proteomes" id="UP000649753"/>
    </source>
</evidence>
<accession>A0A927M0M0</accession>
<protein>
    <recommendedName>
        <fullName evidence="4">DUF5130 family protein</fullName>
    </recommendedName>
</protein>
<comment type="caution">
    <text evidence="2">The sequence shown here is derived from an EMBL/GenBank/DDBJ whole genome shotgun (WGS) entry which is preliminary data.</text>
</comment>
<evidence type="ECO:0000256" key="1">
    <source>
        <dbReference type="SAM" id="MobiDB-lite"/>
    </source>
</evidence>
<dbReference type="Pfam" id="PF17174">
    <property type="entry name" value="DUF5130"/>
    <property type="match status" value="1"/>
</dbReference>
<dbReference type="AlphaFoldDB" id="A0A927M0M0"/>
<keyword evidence="3" id="KW-1185">Reference proteome</keyword>
<organism evidence="2 3">
    <name type="scientific">Plantactinospora soyae</name>
    <dbReference type="NCBI Taxonomy" id="1544732"/>
    <lineage>
        <taxon>Bacteria</taxon>
        <taxon>Bacillati</taxon>
        <taxon>Actinomycetota</taxon>
        <taxon>Actinomycetes</taxon>
        <taxon>Micromonosporales</taxon>
        <taxon>Micromonosporaceae</taxon>
        <taxon>Plantactinospora</taxon>
    </lineage>
</organism>
<dbReference type="InterPro" id="IPR033437">
    <property type="entry name" value="DUF5130"/>
</dbReference>
<name>A0A927M0M0_9ACTN</name>